<organism evidence="1">
    <name type="scientific">Anguilla anguilla</name>
    <name type="common">European freshwater eel</name>
    <name type="synonym">Muraena anguilla</name>
    <dbReference type="NCBI Taxonomy" id="7936"/>
    <lineage>
        <taxon>Eukaryota</taxon>
        <taxon>Metazoa</taxon>
        <taxon>Chordata</taxon>
        <taxon>Craniata</taxon>
        <taxon>Vertebrata</taxon>
        <taxon>Euteleostomi</taxon>
        <taxon>Actinopterygii</taxon>
        <taxon>Neopterygii</taxon>
        <taxon>Teleostei</taxon>
        <taxon>Anguilliformes</taxon>
        <taxon>Anguillidae</taxon>
        <taxon>Anguilla</taxon>
    </lineage>
</organism>
<protein>
    <submittedName>
        <fullName evidence="1">Uncharacterized protein</fullName>
    </submittedName>
</protein>
<name>A0A0E9P8X0_ANGAN</name>
<sequence length="72" mass="7781">MNGKGVSECSRTESPHSHWSVISSLSLSDIVHFNRSGSGSRLSPHGMTKSQTIEIIVPHHSKAQHGTCTITK</sequence>
<reference evidence="1" key="1">
    <citation type="submission" date="2014-11" db="EMBL/GenBank/DDBJ databases">
        <authorList>
            <person name="Amaro Gonzalez C."/>
        </authorList>
    </citation>
    <scope>NUCLEOTIDE SEQUENCE</scope>
</reference>
<dbReference type="AlphaFoldDB" id="A0A0E9P8X0"/>
<dbReference type="EMBL" id="GBXM01107855">
    <property type="protein sequence ID" value="JAH00722.1"/>
    <property type="molecule type" value="Transcribed_RNA"/>
</dbReference>
<reference evidence="1" key="2">
    <citation type="journal article" date="2015" name="Fish Shellfish Immunol.">
        <title>Early steps in the European eel (Anguilla anguilla)-Vibrio vulnificus interaction in the gills: Role of the RtxA13 toxin.</title>
        <authorList>
            <person name="Callol A."/>
            <person name="Pajuelo D."/>
            <person name="Ebbesson L."/>
            <person name="Teles M."/>
            <person name="MacKenzie S."/>
            <person name="Amaro C."/>
        </authorList>
    </citation>
    <scope>NUCLEOTIDE SEQUENCE</scope>
</reference>
<proteinExistence type="predicted"/>
<evidence type="ECO:0000313" key="1">
    <source>
        <dbReference type="EMBL" id="JAH00722.1"/>
    </source>
</evidence>
<accession>A0A0E9P8X0</accession>